<evidence type="ECO:0000313" key="3">
    <source>
        <dbReference type="Proteomes" id="UP001162131"/>
    </source>
</evidence>
<dbReference type="PROSITE" id="PS50004">
    <property type="entry name" value="C2"/>
    <property type="match status" value="1"/>
</dbReference>
<organism evidence="2 3">
    <name type="scientific">Blepharisma stoltei</name>
    <dbReference type="NCBI Taxonomy" id="1481888"/>
    <lineage>
        <taxon>Eukaryota</taxon>
        <taxon>Sar</taxon>
        <taxon>Alveolata</taxon>
        <taxon>Ciliophora</taxon>
        <taxon>Postciliodesmatophora</taxon>
        <taxon>Heterotrichea</taxon>
        <taxon>Heterotrichida</taxon>
        <taxon>Blepharismidae</taxon>
        <taxon>Blepharisma</taxon>
    </lineage>
</organism>
<feature type="domain" description="C2" evidence="1">
    <location>
        <begin position="67"/>
        <end position="186"/>
    </location>
</feature>
<dbReference type="SMART" id="SM00239">
    <property type="entry name" value="C2"/>
    <property type="match status" value="1"/>
</dbReference>
<evidence type="ECO:0000313" key="2">
    <source>
        <dbReference type="EMBL" id="CAG9332280.1"/>
    </source>
</evidence>
<dbReference type="Gene3D" id="2.60.40.150">
    <property type="entry name" value="C2 domain"/>
    <property type="match status" value="1"/>
</dbReference>
<sequence length="259" mass="30164">MGDCASRPKEEEVNSHIKYKDNKNDKYFIPLVDMPYLKDINNNPITTADEQDQITQYVKLLEIDIKKTEAKIKELRSDPPKNSGSRIVIEIQKGKDIIPDILCFQDAKVYVIVEIQPLKTKFQTKVSKKFIPSWFEVFKANLPLSQAQKIIFTVMLDVKLGSPIEFGKVEIDFKDLQNQDTLVGWYDIKSNQKREGNPSLLIRAQYIYDDYVFQQNNLKRCEEFVPKARNALNICRYKLEKVEEIIGPEGRGDVYENQY</sequence>
<dbReference type="Proteomes" id="UP001162131">
    <property type="component" value="Unassembled WGS sequence"/>
</dbReference>
<name>A0AAU9K2Q1_9CILI</name>
<comment type="caution">
    <text evidence="2">The sequence shown here is derived from an EMBL/GenBank/DDBJ whole genome shotgun (WGS) entry which is preliminary data.</text>
</comment>
<dbReference type="EMBL" id="CAJZBQ010000054">
    <property type="protein sequence ID" value="CAG9332280.1"/>
    <property type="molecule type" value="Genomic_DNA"/>
</dbReference>
<protein>
    <recommendedName>
        <fullName evidence="1">C2 domain-containing protein</fullName>
    </recommendedName>
</protein>
<reference evidence="2" key="1">
    <citation type="submission" date="2021-09" db="EMBL/GenBank/DDBJ databases">
        <authorList>
            <consortium name="AG Swart"/>
            <person name="Singh M."/>
            <person name="Singh A."/>
            <person name="Seah K."/>
            <person name="Emmerich C."/>
        </authorList>
    </citation>
    <scope>NUCLEOTIDE SEQUENCE</scope>
    <source>
        <strain evidence="2">ATCC30299</strain>
    </source>
</reference>
<dbReference type="SUPFAM" id="SSF49562">
    <property type="entry name" value="C2 domain (Calcium/lipid-binding domain, CaLB)"/>
    <property type="match status" value="1"/>
</dbReference>
<dbReference type="InterPro" id="IPR035892">
    <property type="entry name" value="C2_domain_sf"/>
</dbReference>
<dbReference type="InterPro" id="IPR000008">
    <property type="entry name" value="C2_dom"/>
</dbReference>
<dbReference type="CDD" id="cd00030">
    <property type="entry name" value="C2"/>
    <property type="match status" value="1"/>
</dbReference>
<accession>A0AAU9K2Q1</accession>
<proteinExistence type="predicted"/>
<keyword evidence="3" id="KW-1185">Reference proteome</keyword>
<dbReference type="AlphaFoldDB" id="A0AAU9K2Q1"/>
<dbReference type="Pfam" id="PF00168">
    <property type="entry name" value="C2"/>
    <property type="match status" value="1"/>
</dbReference>
<evidence type="ECO:0000259" key="1">
    <source>
        <dbReference type="PROSITE" id="PS50004"/>
    </source>
</evidence>
<gene>
    <name evidence="2" type="ORF">BSTOLATCC_MIC55730</name>
</gene>